<reference evidence="1 2" key="1">
    <citation type="submission" date="2020-07" db="EMBL/GenBank/DDBJ databases">
        <title>Diversity of carbapenemase encoding genes among Pseudomonas putida group clinical isolates in a tertiary Brazilian hospital.</title>
        <authorList>
            <person name="Alberto-Lei F."/>
            <person name="Nodari C.S."/>
            <person name="Streling A.P."/>
            <person name="Paulino J.T."/>
            <person name="Bessa-Neto F.O."/>
            <person name="Cayo R."/>
            <person name="Gales A.C."/>
        </authorList>
    </citation>
    <scope>NUCLEOTIDE SEQUENCE [LARGE SCALE GENOMIC DNA]</scope>
    <source>
        <strain evidence="1 2">14535</strain>
    </source>
</reference>
<dbReference type="EMBL" id="JACGCU010000042">
    <property type="protein sequence ID" value="MBA6061495.1"/>
    <property type="molecule type" value="Genomic_DNA"/>
</dbReference>
<organism evidence="1 2">
    <name type="scientific">Pseudomonas juntendi</name>
    <dbReference type="NCBI Taxonomy" id="2666183"/>
    <lineage>
        <taxon>Bacteria</taxon>
        <taxon>Pseudomonadati</taxon>
        <taxon>Pseudomonadota</taxon>
        <taxon>Gammaproteobacteria</taxon>
        <taxon>Pseudomonadales</taxon>
        <taxon>Pseudomonadaceae</taxon>
        <taxon>Pseudomonas</taxon>
    </lineage>
</organism>
<evidence type="ECO:0000313" key="1">
    <source>
        <dbReference type="EMBL" id="MBA6061495.1"/>
    </source>
</evidence>
<dbReference type="InterPro" id="IPR045664">
    <property type="entry name" value="DUF6387"/>
</dbReference>
<dbReference type="Pfam" id="PF19924">
    <property type="entry name" value="DUF6387"/>
    <property type="match status" value="2"/>
</dbReference>
<evidence type="ECO:0000313" key="2">
    <source>
        <dbReference type="Proteomes" id="UP000556620"/>
    </source>
</evidence>
<dbReference type="AlphaFoldDB" id="A0A7W2JM58"/>
<comment type="caution">
    <text evidence="1">The sequence shown here is derived from an EMBL/GenBank/DDBJ whole genome shotgun (WGS) entry which is preliminary data.</text>
</comment>
<dbReference type="RefSeq" id="WP_182388364.1">
    <property type="nucleotide sequence ID" value="NZ_JACGCU010000042.1"/>
</dbReference>
<dbReference type="Proteomes" id="UP000556620">
    <property type="component" value="Unassembled WGS sequence"/>
</dbReference>
<gene>
    <name evidence="1" type="ORF">H4C44_20240</name>
</gene>
<name>A0A7W2JM58_9PSED</name>
<sequence length="321" mass="36833">MAKIDNVKDLPTWFDLNNYKATSEFSAKDWLFHIQLRATMFPMLPMLKLDYLAVIPKLRELRKSGSTEAMYILDMVDVLNQVRDNPIDCYLPGNFYWDAASRSISNDDLADQRAIKPLTLYDMLRQKISDQFSVEDGEADSSSLTLWDYLENEELSAYPENEIDLESDEESQSLTLTELLSREDKYDLFSRTPHVEIKIDRKINEKWHSPAITVDLNAPDAAILKSFKEWLKTERTNSPEGAGPPKKPAFDWWGDYGLLPYLDLYLWSLETDNHIPDRVMANAISADTFGEDRLRKTVKPLASDLSTLIDGLKPFAAEDFG</sequence>
<accession>A0A7W2JM58</accession>
<proteinExistence type="predicted"/>
<protein>
    <submittedName>
        <fullName evidence="1">Uncharacterized protein</fullName>
    </submittedName>
</protein>